<dbReference type="HOGENOM" id="CLU_012494_13_1_1"/>
<dbReference type="AlphaFoldDB" id="A0A0D2GWI0"/>
<feature type="domain" description="Alpha/beta hydrolase fold-3" evidence="4">
    <location>
        <begin position="75"/>
        <end position="274"/>
    </location>
</feature>
<dbReference type="RefSeq" id="XP_013289171.1">
    <property type="nucleotide sequence ID" value="XM_013433717.1"/>
</dbReference>
<dbReference type="STRING" id="1442368.A0A0D2GWI0"/>
<accession>A0A0D2GWI0</accession>
<evidence type="ECO:0000259" key="4">
    <source>
        <dbReference type="Pfam" id="PF07859"/>
    </source>
</evidence>
<dbReference type="Gene3D" id="3.40.50.1820">
    <property type="entry name" value="alpha/beta hydrolase"/>
    <property type="match status" value="1"/>
</dbReference>
<evidence type="ECO:0000256" key="1">
    <source>
        <dbReference type="ARBA" id="ARBA00010515"/>
    </source>
</evidence>
<evidence type="ECO:0000313" key="6">
    <source>
        <dbReference type="Proteomes" id="UP000053029"/>
    </source>
</evidence>
<evidence type="ECO:0000313" key="5">
    <source>
        <dbReference type="EMBL" id="KIW85363.1"/>
    </source>
</evidence>
<dbReference type="GeneID" id="25300243"/>
<dbReference type="VEuPathDB" id="FungiDB:Z517_00753"/>
<dbReference type="PANTHER" id="PTHR48081:SF8">
    <property type="entry name" value="ALPHA_BETA HYDROLASE FOLD-3 DOMAIN-CONTAINING PROTEIN-RELATED"/>
    <property type="match status" value="1"/>
</dbReference>
<dbReference type="PROSITE" id="PS01174">
    <property type="entry name" value="LIPASE_GDXG_SER"/>
    <property type="match status" value="1"/>
</dbReference>
<keyword evidence="2" id="KW-0378">Hydrolase</keyword>
<dbReference type="EMBL" id="KN846969">
    <property type="protein sequence ID" value="KIW85363.1"/>
    <property type="molecule type" value="Genomic_DNA"/>
</dbReference>
<evidence type="ECO:0000256" key="2">
    <source>
        <dbReference type="ARBA" id="ARBA00022801"/>
    </source>
</evidence>
<dbReference type="InterPro" id="IPR029058">
    <property type="entry name" value="AB_hydrolase_fold"/>
</dbReference>
<keyword evidence="6" id="KW-1185">Reference proteome</keyword>
<evidence type="ECO:0000256" key="3">
    <source>
        <dbReference type="PROSITE-ProRule" id="PRU10038"/>
    </source>
</evidence>
<feature type="active site" evidence="3">
    <location>
        <position position="149"/>
    </location>
</feature>
<dbReference type="GO" id="GO:0016787">
    <property type="term" value="F:hydrolase activity"/>
    <property type="evidence" value="ECO:0007669"/>
    <property type="project" value="UniProtKB-KW"/>
</dbReference>
<dbReference type="SUPFAM" id="SSF53474">
    <property type="entry name" value="alpha/beta-Hydrolases"/>
    <property type="match status" value="1"/>
</dbReference>
<sequence length="299" mass="31818">MSPESQAIVDVFGFARQRMMENPNMSAREGRLFIESFGSLASEPTEVTYEEVQCPGSTGPAIWCRPASADPSHIILYLHGGAGTGGSPSSHRKLAGHLAKVASCVALLPDYRLVPEDPFPAGLEDCLATYKWVLDQGFKPSRIAVAGDSAGANLTAALLLKLKEQGLPFPGAAALLSPWLDMENLGESRQFNFEHDALAGLATASTALYCQGTSPKNPFANPLYGDFTGAPPLFVSAGGWDTLLSDALTLAEKAKAVGVDVTLQVAPEMQHDYHFMVGRAPEATETVTEIGRWIAGKLQ</sequence>
<name>A0A0D2GWI0_9EURO</name>
<dbReference type="Pfam" id="PF07859">
    <property type="entry name" value="Abhydrolase_3"/>
    <property type="match status" value="1"/>
</dbReference>
<proteinExistence type="inferred from homology"/>
<protein>
    <recommendedName>
        <fullName evidence="4">Alpha/beta hydrolase fold-3 domain-containing protein</fullName>
    </recommendedName>
</protein>
<dbReference type="InterPro" id="IPR013094">
    <property type="entry name" value="AB_hydrolase_3"/>
</dbReference>
<dbReference type="PANTHER" id="PTHR48081">
    <property type="entry name" value="AB HYDROLASE SUPERFAMILY PROTEIN C4A8.06C"/>
    <property type="match status" value="1"/>
</dbReference>
<dbReference type="Proteomes" id="UP000053029">
    <property type="component" value="Unassembled WGS sequence"/>
</dbReference>
<dbReference type="OrthoDB" id="2152029at2759"/>
<organism evidence="5 6">
    <name type="scientific">Fonsecaea pedrosoi CBS 271.37</name>
    <dbReference type="NCBI Taxonomy" id="1442368"/>
    <lineage>
        <taxon>Eukaryota</taxon>
        <taxon>Fungi</taxon>
        <taxon>Dikarya</taxon>
        <taxon>Ascomycota</taxon>
        <taxon>Pezizomycotina</taxon>
        <taxon>Eurotiomycetes</taxon>
        <taxon>Chaetothyriomycetidae</taxon>
        <taxon>Chaetothyriales</taxon>
        <taxon>Herpotrichiellaceae</taxon>
        <taxon>Fonsecaea</taxon>
    </lineage>
</organism>
<reference evidence="5 6" key="1">
    <citation type="submission" date="2015-01" db="EMBL/GenBank/DDBJ databases">
        <title>The Genome Sequence of Fonsecaea pedrosoi CBS 271.37.</title>
        <authorList>
            <consortium name="The Broad Institute Genomics Platform"/>
            <person name="Cuomo C."/>
            <person name="de Hoog S."/>
            <person name="Gorbushina A."/>
            <person name="Stielow B."/>
            <person name="Teixiera M."/>
            <person name="Abouelleil A."/>
            <person name="Chapman S.B."/>
            <person name="Priest M."/>
            <person name="Young S.K."/>
            <person name="Wortman J."/>
            <person name="Nusbaum C."/>
            <person name="Birren B."/>
        </authorList>
    </citation>
    <scope>NUCLEOTIDE SEQUENCE [LARGE SCALE GENOMIC DNA]</scope>
    <source>
        <strain evidence="5 6">CBS 271.37</strain>
    </source>
</reference>
<dbReference type="InterPro" id="IPR033140">
    <property type="entry name" value="Lipase_GDXG_put_SER_AS"/>
</dbReference>
<comment type="similarity">
    <text evidence="1">Belongs to the 'GDXG' lipolytic enzyme family.</text>
</comment>
<dbReference type="InterPro" id="IPR050300">
    <property type="entry name" value="GDXG_lipolytic_enzyme"/>
</dbReference>
<gene>
    <name evidence="5" type="ORF">Z517_00753</name>
</gene>